<protein>
    <submittedName>
        <fullName evidence="5">U3 small nucleolar RNA-associated protein 14</fullName>
    </submittedName>
</protein>
<feature type="compositionally biased region" description="Polar residues" evidence="4">
    <location>
        <begin position="485"/>
        <end position="494"/>
    </location>
</feature>
<gene>
    <name evidence="5" type="ORF">O6P43_010786</name>
</gene>
<dbReference type="PANTHER" id="PTHR14150:SF12">
    <property type="entry name" value="U3 SMALL NUCLEOLAR RNA-ASSOCIATED PROTEIN 14 HOMOLOG A"/>
    <property type="match status" value="1"/>
</dbReference>
<dbReference type="GO" id="GO:0032040">
    <property type="term" value="C:small-subunit processome"/>
    <property type="evidence" value="ECO:0007669"/>
    <property type="project" value="InterPro"/>
</dbReference>
<proteinExistence type="predicted"/>
<feature type="compositionally biased region" description="Basic and acidic residues" evidence="4">
    <location>
        <begin position="533"/>
        <end position="555"/>
    </location>
</feature>
<feature type="region of interest" description="Disordered" evidence="4">
    <location>
        <begin position="459"/>
        <end position="497"/>
    </location>
</feature>
<name>A0AAD7Q183_QUISA</name>
<feature type="compositionally biased region" description="Basic and acidic residues" evidence="4">
    <location>
        <begin position="140"/>
        <end position="152"/>
    </location>
</feature>
<dbReference type="InterPro" id="IPR006709">
    <property type="entry name" value="SSU_processome_Utp14"/>
</dbReference>
<feature type="compositionally biased region" description="Basic and acidic residues" evidence="4">
    <location>
        <begin position="98"/>
        <end position="107"/>
    </location>
</feature>
<comment type="caution">
    <text evidence="5">The sequence shown here is derived from an EMBL/GenBank/DDBJ whole genome shotgun (WGS) entry which is preliminary data.</text>
</comment>
<sequence>MGETKRKTRDEGTGGREKSRKKFNKQKPSKFKPQTKKDDKGKKKSGPRLPNSLRKELESLKPSRPLNSDEEIVSDDAGDEGEFYGRDVYEYEEEQAEEESHKNRRYDPVQVNKSEYELPDDLSDGFKDENLLSDDESDDDNGHFDGRNRSEEDSGDEGEEPDEETHKRMLNRIFEDLKGEKREKKKNNIVISEAYPESEYNPTRDVLDGAGQISITDLLDPLHGISGYSKLNKRIRDMEKKSKTVHAPLSKADRTKIETKTANELVKKDIGKWEPHIKRNREAPTIYFDENVDLGFSTVGAIASEFEPRTEFEKKMASLVYDDELMEAYRNDGSRLLELNKVSFEDEKERQNRIAKMRSLLFRHEMKAKHIKKIKSKTYHRLLKKDRSKAASSHIQLDPEAAKEYAMKQERERAEERMTLRHKNSSKWVKRKLERGLEKQDEGTRAAIANQLQRHEVLTRKMNSMKENSSSDDSSGEDDIDENSVGSDQDSASKFLQKAKEKTMKVLEDDDELPKSGLLSLPFMRRELKKKKEAAAEEAKHALQEYESSLKKLDDPDGAASPDIGSVSGRRVFGVAKAQTVVATNKVKSDNFYGSSDSEDDLEVRGNVDVANNSSKDQQKYDKSGSVVIHEDYDIHQDSVFKNLNDKVGDLGPNTTADVSLFVSGAWKKVNSRNEEDFNVGNSSQFIEPVDKNIKETVNELGDDSNSDSEGKMVDGILSSGPEQFYALPSQEELIHQAFAGDDVEDDFEKDKQEILNEENPEPEKPILLPGWGQWTHVQKKKGLPSRMLKEHENAKRKREEVLSKRKDAHLKHVIVSEKLDKKAEKLHTRTLPYPFTSQEVFEQSIRMPIGPEFNPVTAIGALNRPEVMKKPGIIIKPIEYEEVNPHEITDERSGPKHRSKRGKNSDGNTLKKIKARVKS</sequence>
<feature type="region of interest" description="Disordered" evidence="4">
    <location>
        <begin position="1"/>
        <end position="169"/>
    </location>
</feature>
<feature type="region of interest" description="Disordered" evidence="4">
    <location>
        <begin position="404"/>
        <end position="431"/>
    </location>
</feature>
<dbReference type="KEGG" id="qsa:O6P43_010786"/>
<feature type="compositionally biased region" description="Basic and acidic residues" evidence="4">
    <location>
        <begin position="885"/>
        <end position="895"/>
    </location>
</feature>
<evidence type="ECO:0000256" key="2">
    <source>
        <dbReference type="ARBA" id="ARBA00022553"/>
    </source>
</evidence>
<reference evidence="5" key="1">
    <citation type="journal article" date="2023" name="Science">
        <title>Elucidation of the pathway for biosynthesis of saponin adjuvants from the soapbark tree.</title>
        <authorList>
            <person name="Reed J."/>
            <person name="Orme A."/>
            <person name="El-Demerdash A."/>
            <person name="Owen C."/>
            <person name="Martin L.B.B."/>
            <person name="Misra R.C."/>
            <person name="Kikuchi S."/>
            <person name="Rejzek M."/>
            <person name="Martin A.C."/>
            <person name="Harkess A."/>
            <person name="Leebens-Mack J."/>
            <person name="Louveau T."/>
            <person name="Stephenson M.J."/>
            <person name="Osbourn A."/>
        </authorList>
    </citation>
    <scope>NUCLEOTIDE SEQUENCE</scope>
    <source>
        <strain evidence="5">S10</strain>
    </source>
</reference>
<comment type="subcellular location">
    <subcellularLocation>
        <location evidence="1">Nucleus</location>
        <location evidence="1">Nucleolus</location>
    </subcellularLocation>
</comment>
<feature type="compositionally biased region" description="Basic residues" evidence="4">
    <location>
        <begin position="18"/>
        <end position="34"/>
    </location>
</feature>
<dbReference type="AlphaFoldDB" id="A0AAD7Q183"/>
<evidence type="ECO:0000256" key="3">
    <source>
        <dbReference type="ARBA" id="ARBA00023242"/>
    </source>
</evidence>
<feature type="compositionally biased region" description="Basic and acidic residues" evidence="4">
    <location>
        <begin position="1"/>
        <end position="17"/>
    </location>
</feature>
<evidence type="ECO:0000256" key="1">
    <source>
        <dbReference type="ARBA" id="ARBA00004604"/>
    </source>
</evidence>
<dbReference type="Proteomes" id="UP001163823">
    <property type="component" value="Chromosome 4"/>
</dbReference>
<keyword evidence="3" id="KW-0539">Nucleus</keyword>
<dbReference type="Pfam" id="PF04615">
    <property type="entry name" value="Utp14"/>
    <property type="match status" value="1"/>
</dbReference>
<dbReference type="PANTHER" id="PTHR14150">
    <property type="entry name" value="U3 SMALL NUCLEOLAR RNA-ASSOCIATED PROTEIN 14"/>
    <property type="match status" value="1"/>
</dbReference>
<feature type="region of interest" description="Disordered" evidence="4">
    <location>
        <begin position="529"/>
        <end position="566"/>
    </location>
</feature>
<dbReference type="GO" id="GO:0006364">
    <property type="term" value="P:rRNA processing"/>
    <property type="evidence" value="ECO:0007669"/>
    <property type="project" value="InterPro"/>
</dbReference>
<feature type="region of interest" description="Disordered" evidence="4">
    <location>
        <begin position="588"/>
        <end position="625"/>
    </location>
</feature>
<feature type="compositionally biased region" description="Basic residues" evidence="4">
    <location>
        <begin position="420"/>
        <end position="431"/>
    </location>
</feature>
<evidence type="ECO:0000256" key="4">
    <source>
        <dbReference type="SAM" id="MobiDB-lite"/>
    </source>
</evidence>
<evidence type="ECO:0000313" key="5">
    <source>
        <dbReference type="EMBL" id="KAJ7972975.1"/>
    </source>
</evidence>
<keyword evidence="6" id="KW-1185">Reference proteome</keyword>
<evidence type="ECO:0000313" key="6">
    <source>
        <dbReference type="Proteomes" id="UP001163823"/>
    </source>
</evidence>
<accession>A0AAD7Q183</accession>
<organism evidence="5 6">
    <name type="scientific">Quillaja saponaria</name>
    <name type="common">Soap bark tree</name>
    <dbReference type="NCBI Taxonomy" id="32244"/>
    <lineage>
        <taxon>Eukaryota</taxon>
        <taxon>Viridiplantae</taxon>
        <taxon>Streptophyta</taxon>
        <taxon>Embryophyta</taxon>
        <taxon>Tracheophyta</taxon>
        <taxon>Spermatophyta</taxon>
        <taxon>Magnoliopsida</taxon>
        <taxon>eudicotyledons</taxon>
        <taxon>Gunneridae</taxon>
        <taxon>Pentapetalae</taxon>
        <taxon>rosids</taxon>
        <taxon>fabids</taxon>
        <taxon>Fabales</taxon>
        <taxon>Quillajaceae</taxon>
        <taxon>Quillaja</taxon>
    </lineage>
</organism>
<dbReference type="EMBL" id="JARAOO010000004">
    <property type="protein sequence ID" value="KAJ7972975.1"/>
    <property type="molecule type" value="Genomic_DNA"/>
</dbReference>
<feature type="region of interest" description="Disordered" evidence="4">
    <location>
        <begin position="885"/>
        <end position="920"/>
    </location>
</feature>
<feature type="compositionally biased region" description="Acidic residues" evidence="4">
    <location>
        <begin position="68"/>
        <end position="82"/>
    </location>
</feature>
<feature type="compositionally biased region" description="Acidic residues" evidence="4">
    <location>
        <begin position="153"/>
        <end position="163"/>
    </location>
</feature>
<feature type="compositionally biased region" description="Basic and acidic residues" evidence="4">
    <location>
        <begin position="404"/>
        <end position="419"/>
    </location>
</feature>
<keyword evidence="2" id="KW-0597">Phosphoprotein</keyword>